<keyword evidence="2" id="KW-1185">Reference proteome</keyword>
<dbReference type="Proteomes" id="UP000199116">
    <property type="component" value="Unassembled WGS sequence"/>
</dbReference>
<sequence>MRPEKVHIGIRIYFSNLNLKNQALKKIYEIAGFAPICFKCLKWAIIAARVVLYSW</sequence>
<gene>
    <name evidence="1" type="ORF">SAMN04488033_10840</name>
</gene>
<protein>
    <submittedName>
        <fullName evidence="1">Uncharacterized protein</fullName>
    </submittedName>
</protein>
<dbReference type="AlphaFoldDB" id="A0A1I2LDB9"/>
<evidence type="ECO:0000313" key="2">
    <source>
        <dbReference type="Proteomes" id="UP000199116"/>
    </source>
</evidence>
<organism evidence="1 2">
    <name type="scientific">Salegentibacter agarivorans</name>
    <dbReference type="NCBI Taxonomy" id="345907"/>
    <lineage>
        <taxon>Bacteria</taxon>
        <taxon>Pseudomonadati</taxon>
        <taxon>Bacteroidota</taxon>
        <taxon>Flavobacteriia</taxon>
        <taxon>Flavobacteriales</taxon>
        <taxon>Flavobacteriaceae</taxon>
        <taxon>Salegentibacter</taxon>
    </lineage>
</organism>
<reference evidence="2" key="1">
    <citation type="submission" date="2016-10" db="EMBL/GenBank/DDBJ databases">
        <authorList>
            <person name="Varghese N."/>
            <person name="Submissions S."/>
        </authorList>
    </citation>
    <scope>NUCLEOTIDE SEQUENCE [LARGE SCALE GENOMIC DNA]</scope>
    <source>
        <strain evidence="2">DSM 23515</strain>
    </source>
</reference>
<accession>A0A1I2LDB9</accession>
<name>A0A1I2LDB9_9FLAO</name>
<proteinExistence type="predicted"/>
<evidence type="ECO:0000313" key="1">
    <source>
        <dbReference type="EMBL" id="SFF76538.1"/>
    </source>
</evidence>
<dbReference type="EMBL" id="FOOH01000008">
    <property type="protein sequence ID" value="SFF76538.1"/>
    <property type="molecule type" value="Genomic_DNA"/>
</dbReference>